<keyword evidence="5 6" id="KW-0676">Redox-active center</keyword>
<dbReference type="STRING" id="1319815.HMPREF0202_02065"/>
<dbReference type="RefSeq" id="WP_023051598.1">
    <property type="nucleotide sequence ID" value="NZ_CP173060.2"/>
</dbReference>
<evidence type="ECO:0000256" key="3">
    <source>
        <dbReference type="ARBA" id="ARBA00023002"/>
    </source>
</evidence>
<accession>U7V904</accession>
<name>U7V904_9FUSO</name>
<dbReference type="PRINTS" id="PR00469">
    <property type="entry name" value="PNDRDTASEII"/>
</dbReference>
<comment type="cofactor">
    <cofactor evidence="7">
        <name>FAD</name>
        <dbReference type="ChEBI" id="CHEBI:57692"/>
    </cofactor>
    <text evidence="7">Binds 1 FAD per subunit.</text>
</comment>
<dbReference type="NCBIfam" id="TIGR01292">
    <property type="entry name" value="TRX_reduct"/>
    <property type="match status" value="1"/>
</dbReference>
<evidence type="ECO:0000256" key="1">
    <source>
        <dbReference type="ARBA" id="ARBA00022630"/>
    </source>
</evidence>
<keyword evidence="10" id="KW-1185">Reference proteome</keyword>
<dbReference type="PROSITE" id="PS00573">
    <property type="entry name" value="PYRIDINE_REDOX_2"/>
    <property type="match status" value="1"/>
</dbReference>
<keyword evidence="4" id="KW-1015">Disulfide bond</keyword>
<proteinExistence type="inferred from homology"/>
<dbReference type="AlphaFoldDB" id="U7V904"/>
<dbReference type="GO" id="GO:0005737">
    <property type="term" value="C:cytoplasm"/>
    <property type="evidence" value="ECO:0007669"/>
    <property type="project" value="InterPro"/>
</dbReference>
<organism evidence="9 10">
    <name type="scientific">Cetobacterium somerae ATCC BAA-474</name>
    <dbReference type="NCBI Taxonomy" id="1319815"/>
    <lineage>
        <taxon>Bacteria</taxon>
        <taxon>Fusobacteriati</taxon>
        <taxon>Fusobacteriota</taxon>
        <taxon>Fusobacteriia</taxon>
        <taxon>Fusobacteriales</taxon>
        <taxon>Fusobacteriaceae</taxon>
        <taxon>Cetobacterium</taxon>
    </lineage>
</organism>
<protein>
    <recommendedName>
        <fullName evidence="6">Thioredoxin reductase</fullName>
        <ecNumber evidence="6">1.8.1.9</ecNumber>
    </recommendedName>
</protein>
<dbReference type="PRINTS" id="PR00368">
    <property type="entry name" value="FADPNR"/>
</dbReference>
<comment type="catalytic activity">
    <reaction evidence="6">
        <text>[thioredoxin]-dithiol + NADP(+) = [thioredoxin]-disulfide + NADPH + H(+)</text>
        <dbReference type="Rhea" id="RHEA:20345"/>
        <dbReference type="Rhea" id="RHEA-COMP:10698"/>
        <dbReference type="Rhea" id="RHEA-COMP:10700"/>
        <dbReference type="ChEBI" id="CHEBI:15378"/>
        <dbReference type="ChEBI" id="CHEBI:29950"/>
        <dbReference type="ChEBI" id="CHEBI:50058"/>
        <dbReference type="ChEBI" id="CHEBI:57783"/>
        <dbReference type="ChEBI" id="CHEBI:58349"/>
        <dbReference type="EC" id="1.8.1.9"/>
    </reaction>
</comment>
<dbReference type="Gene3D" id="3.50.50.60">
    <property type="entry name" value="FAD/NAD(P)-binding domain"/>
    <property type="match status" value="2"/>
</dbReference>
<dbReference type="InterPro" id="IPR050097">
    <property type="entry name" value="Ferredoxin-NADP_redctase_2"/>
</dbReference>
<evidence type="ECO:0000259" key="8">
    <source>
        <dbReference type="Pfam" id="PF07992"/>
    </source>
</evidence>
<dbReference type="HOGENOM" id="CLU_031864_5_3_0"/>
<dbReference type="InterPro" id="IPR008255">
    <property type="entry name" value="Pyr_nucl-diS_OxRdtase_2_AS"/>
</dbReference>
<dbReference type="PANTHER" id="PTHR48105">
    <property type="entry name" value="THIOREDOXIN REDUCTASE 1-RELATED-RELATED"/>
    <property type="match status" value="1"/>
</dbReference>
<evidence type="ECO:0000256" key="5">
    <source>
        <dbReference type="ARBA" id="ARBA00023284"/>
    </source>
</evidence>
<evidence type="ECO:0000256" key="2">
    <source>
        <dbReference type="ARBA" id="ARBA00022827"/>
    </source>
</evidence>
<dbReference type="Pfam" id="PF07992">
    <property type="entry name" value="Pyr_redox_2"/>
    <property type="match status" value="1"/>
</dbReference>
<comment type="subunit">
    <text evidence="6">Homodimer.</text>
</comment>
<dbReference type="eggNOG" id="COG0492">
    <property type="taxonomic scope" value="Bacteria"/>
</dbReference>
<dbReference type="Proteomes" id="UP000017081">
    <property type="component" value="Unassembled WGS sequence"/>
</dbReference>
<dbReference type="GO" id="GO:0004791">
    <property type="term" value="F:thioredoxin-disulfide reductase (NADPH) activity"/>
    <property type="evidence" value="ECO:0007669"/>
    <property type="project" value="UniProtKB-UniRule"/>
</dbReference>
<evidence type="ECO:0000256" key="7">
    <source>
        <dbReference type="RuleBase" id="RU003881"/>
    </source>
</evidence>
<comment type="caution">
    <text evidence="9">The sequence shown here is derived from an EMBL/GenBank/DDBJ whole genome shotgun (WGS) entry which is preliminary data.</text>
</comment>
<dbReference type="EC" id="1.8.1.9" evidence="6"/>
<dbReference type="EMBL" id="AXZF01000089">
    <property type="protein sequence ID" value="ERT68030.1"/>
    <property type="molecule type" value="Genomic_DNA"/>
</dbReference>
<dbReference type="GO" id="GO:0019430">
    <property type="term" value="P:removal of superoxide radicals"/>
    <property type="evidence" value="ECO:0007669"/>
    <property type="project" value="UniProtKB-UniRule"/>
</dbReference>
<evidence type="ECO:0000256" key="4">
    <source>
        <dbReference type="ARBA" id="ARBA00023157"/>
    </source>
</evidence>
<gene>
    <name evidence="9" type="ORF">HMPREF0202_02065</name>
</gene>
<evidence type="ECO:0000256" key="6">
    <source>
        <dbReference type="RuleBase" id="RU003880"/>
    </source>
</evidence>
<keyword evidence="3 6" id="KW-0560">Oxidoreductase</keyword>
<reference evidence="9 10" key="1">
    <citation type="submission" date="2013-08" db="EMBL/GenBank/DDBJ databases">
        <authorList>
            <person name="Weinstock G."/>
            <person name="Sodergren E."/>
            <person name="Wylie T."/>
            <person name="Fulton L."/>
            <person name="Fulton R."/>
            <person name="Fronick C."/>
            <person name="O'Laughlin M."/>
            <person name="Godfrey J."/>
            <person name="Miner T."/>
            <person name="Herter B."/>
            <person name="Appelbaum E."/>
            <person name="Cordes M."/>
            <person name="Lek S."/>
            <person name="Wollam A."/>
            <person name="Pepin K.H."/>
            <person name="Palsikar V.B."/>
            <person name="Mitreva M."/>
            <person name="Wilson R.K."/>
        </authorList>
    </citation>
    <scope>NUCLEOTIDE SEQUENCE [LARGE SCALE GENOMIC DNA]</scope>
    <source>
        <strain evidence="9 10">ATCC BAA-474</strain>
    </source>
</reference>
<keyword evidence="1 6" id="KW-0285">Flavoprotein</keyword>
<dbReference type="InterPro" id="IPR023753">
    <property type="entry name" value="FAD/NAD-binding_dom"/>
</dbReference>
<dbReference type="PATRIC" id="fig|1319815.3.peg.1988"/>
<keyword evidence="2 6" id="KW-0274">FAD</keyword>
<comment type="similarity">
    <text evidence="6">Belongs to the class-II pyridine nucleotide-disulfide oxidoreductase family.</text>
</comment>
<keyword evidence="7" id="KW-0521">NADP</keyword>
<evidence type="ECO:0000313" key="9">
    <source>
        <dbReference type="EMBL" id="ERT68030.1"/>
    </source>
</evidence>
<sequence length="380" mass="42104">MEKIYDLIIVGAGPAGLAAGVYGARAKMETLILEKGSIGGMAAKTTEIVNYPGIPKTSGEKLGEVMSKHAEKLGATIVRDSIRTVELNGEIKILKSRRKEYKARSVIFATGTRPRVLGIPGEIDFKGRGVAYCATCDAEFFSNQEVVVVGSGDQAIEEGMFISKYASKVKVIVLHDEGVLDCNRLSAEEAFKNPKIEFIWNSTLDEIIGDESVERVKVKNLKTSEITDIPCKGVFFFVGMIPNTEFLEETDLKLDKRGHIECDTLLNSSISGVFVAGDVREKYLKQVITAAADGAVAAVAAEKYLEEMNVYANRIKDKNVAIGFWNSLDSDGLKYLSEKEKELRENNIEDFIYIDIRKNRYLAKFFDKENIESPELIINK</sequence>
<dbReference type="SUPFAM" id="SSF51905">
    <property type="entry name" value="FAD/NAD(P)-binding domain"/>
    <property type="match status" value="1"/>
</dbReference>
<evidence type="ECO:0000313" key="10">
    <source>
        <dbReference type="Proteomes" id="UP000017081"/>
    </source>
</evidence>
<dbReference type="InterPro" id="IPR036188">
    <property type="entry name" value="FAD/NAD-bd_sf"/>
</dbReference>
<feature type="domain" description="FAD/NAD(P)-binding" evidence="8">
    <location>
        <begin position="5"/>
        <end position="294"/>
    </location>
</feature>
<dbReference type="InterPro" id="IPR005982">
    <property type="entry name" value="Thioredox_Rdtase"/>
</dbReference>